<sequence>MMYLRSIITLSMIRMRSSIDLFSKNPIRIEEERSGISATLIVSSIICILLSYNSCAIVNIVQLSLVIVINKSSSNFFLPFCRILRNLFFV</sequence>
<keyword evidence="1" id="KW-1185">Reference proteome</keyword>
<proteinExistence type="predicted"/>
<dbReference type="WBParaSite" id="PgR003_g114_t03">
    <property type="protein sequence ID" value="PgR003_g114_t03"/>
    <property type="gene ID" value="PgR003_g114"/>
</dbReference>
<dbReference type="Proteomes" id="UP000887569">
    <property type="component" value="Unplaced"/>
</dbReference>
<dbReference type="AlphaFoldDB" id="A0A915AD42"/>
<name>A0A915AD42_PARUN</name>
<dbReference type="WBParaSite" id="PgR003_g114_t02">
    <property type="protein sequence ID" value="PgR003_g114_t02"/>
    <property type="gene ID" value="PgR003_g114"/>
</dbReference>
<evidence type="ECO:0000313" key="1">
    <source>
        <dbReference type="Proteomes" id="UP000887569"/>
    </source>
</evidence>
<evidence type="ECO:0000313" key="3">
    <source>
        <dbReference type="WBParaSite" id="PgR003_g114_t03"/>
    </source>
</evidence>
<reference evidence="2 3" key="1">
    <citation type="submission" date="2022-11" db="UniProtKB">
        <authorList>
            <consortium name="WormBaseParasite"/>
        </authorList>
    </citation>
    <scope>IDENTIFICATION</scope>
</reference>
<organism evidence="1 2">
    <name type="scientific">Parascaris univalens</name>
    <name type="common">Nematode worm</name>
    <dbReference type="NCBI Taxonomy" id="6257"/>
    <lineage>
        <taxon>Eukaryota</taxon>
        <taxon>Metazoa</taxon>
        <taxon>Ecdysozoa</taxon>
        <taxon>Nematoda</taxon>
        <taxon>Chromadorea</taxon>
        <taxon>Rhabditida</taxon>
        <taxon>Spirurina</taxon>
        <taxon>Ascaridomorpha</taxon>
        <taxon>Ascaridoidea</taxon>
        <taxon>Ascarididae</taxon>
        <taxon>Parascaris</taxon>
    </lineage>
</organism>
<accession>A0A915AD42</accession>
<evidence type="ECO:0000313" key="2">
    <source>
        <dbReference type="WBParaSite" id="PgR003_g114_t02"/>
    </source>
</evidence>
<protein>
    <submittedName>
        <fullName evidence="2 3">Major sperm protein</fullName>
    </submittedName>
</protein>